<name>A0A315ZH27_SEDFL</name>
<evidence type="ECO:0000313" key="1">
    <source>
        <dbReference type="EMBL" id="PWJ44811.1"/>
    </source>
</evidence>
<comment type="caution">
    <text evidence="1">The sequence shown here is derived from an EMBL/GenBank/DDBJ whole genome shotgun (WGS) entry which is preliminary data.</text>
</comment>
<accession>A0A315ZH27</accession>
<evidence type="ECO:0000313" key="2">
    <source>
        <dbReference type="Proteomes" id="UP000245535"/>
    </source>
</evidence>
<organism evidence="1 2">
    <name type="scientific">Sediminitomix flava</name>
    <dbReference type="NCBI Taxonomy" id="379075"/>
    <lineage>
        <taxon>Bacteria</taxon>
        <taxon>Pseudomonadati</taxon>
        <taxon>Bacteroidota</taxon>
        <taxon>Cytophagia</taxon>
        <taxon>Cytophagales</taxon>
        <taxon>Flammeovirgaceae</taxon>
        <taxon>Sediminitomix</taxon>
    </lineage>
</organism>
<protein>
    <recommendedName>
        <fullName evidence="3">DUF2911 family protein</fullName>
    </recommendedName>
</protein>
<dbReference type="OrthoDB" id="195456at2"/>
<dbReference type="Proteomes" id="UP000245535">
    <property type="component" value="Unassembled WGS sequence"/>
</dbReference>
<proteinExistence type="predicted"/>
<dbReference type="InterPro" id="IPR021314">
    <property type="entry name" value="DUF2911"/>
</dbReference>
<sequence>MRKFSILNICILLFTLWSSTIIYGQELKHKPRKSEVGLVNFRDGENYVKVTYGRPKMKHERHHPFGYNVPWRKLWRFGDDDATEITFTKPVIFGEDTLNTGTYALFAIPDTAEWTMIVNKELGQWGTFKYRQEYDIARMKIPAFKSPYVFMQFSIFLQETDEFYGCNLIAIWDRRSIVIPIRFLKEEDLLINTEEADSLNVTE</sequence>
<keyword evidence="2" id="KW-1185">Reference proteome</keyword>
<dbReference type="Pfam" id="PF11138">
    <property type="entry name" value="DUF2911"/>
    <property type="match status" value="1"/>
</dbReference>
<dbReference type="RefSeq" id="WP_109616280.1">
    <property type="nucleotide sequence ID" value="NZ_QGDO01000001.1"/>
</dbReference>
<reference evidence="1 2" key="1">
    <citation type="submission" date="2018-03" db="EMBL/GenBank/DDBJ databases">
        <title>Genomic Encyclopedia of Archaeal and Bacterial Type Strains, Phase II (KMG-II): from individual species to whole genera.</title>
        <authorList>
            <person name="Goeker M."/>
        </authorList>
    </citation>
    <scope>NUCLEOTIDE SEQUENCE [LARGE SCALE GENOMIC DNA]</scope>
    <source>
        <strain evidence="1 2">DSM 28229</strain>
    </source>
</reference>
<gene>
    <name evidence="1" type="ORF">BC781_1011189</name>
</gene>
<dbReference type="EMBL" id="QGDO01000001">
    <property type="protein sequence ID" value="PWJ44811.1"/>
    <property type="molecule type" value="Genomic_DNA"/>
</dbReference>
<evidence type="ECO:0008006" key="3">
    <source>
        <dbReference type="Google" id="ProtNLM"/>
    </source>
</evidence>
<dbReference type="AlphaFoldDB" id="A0A315ZH27"/>